<dbReference type="HOGENOM" id="CLU_3407219_0_0_1"/>
<evidence type="ECO:0000313" key="1">
    <source>
        <dbReference type="EMBL" id="ETI53744.1"/>
    </source>
</evidence>
<evidence type="ECO:0000313" key="2">
    <source>
        <dbReference type="Proteomes" id="UP000018721"/>
    </source>
</evidence>
<organism evidence="1 2">
    <name type="scientific">Phytophthora nicotianae P1569</name>
    <dbReference type="NCBI Taxonomy" id="1317065"/>
    <lineage>
        <taxon>Eukaryota</taxon>
        <taxon>Sar</taxon>
        <taxon>Stramenopiles</taxon>
        <taxon>Oomycota</taxon>
        <taxon>Peronosporomycetes</taxon>
        <taxon>Peronosporales</taxon>
        <taxon>Peronosporaceae</taxon>
        <taxon>Phytophthora</taxon>
    </lineage>
</organism>
<comment type="caution">
    <text evidence="1">The sequence shown here is derived from an EMBL/GenBank/DDBJ whole genome shotgun (WGS) entry which is preliminary data.</text>
</comment>
<reference evidence="1 2" key="1">
    <citation type="submission" date="2013-11" db="EMBL/GenBank/DDBJ databases">
        <title>The Genome Sequence of Phytophthora parasitica P1569.</title>
        <authorList>
            <consortium name="The Broad Institute Genomics Platform"/>
            <person name="Russ C."/>
            <person name="Tyler B."/>
            <person name="Panabieres F."/>
            <person name="Shan W."/>
            <person name="Tripathy S."/>
            <person name="Grunwald N."/>
            <person name="Machado M."/>
            <person name="Johnson C.S."/>
            <person name="Arredondo F."/>
            <person name="Hong C."/>
            <person name="Coffey M."/>
            <person name="Young S.K."/>
            <person name="Zeng Q."/>
            <person name="Gargeya S."/>
            <person name="Fitzgerald M."/>
            <person name="Abouelleil A."/>
            <person name="Alvarado L."/>
            <person name="Chapman S.B."/>
            <person name="Gainer-Dewar J."/>
            <person name="Goldberg J."/>
            <person name="Griggs A."/>
            <person name="Gujja S."/>
            <person name="Hansen M."/>
            <person name="Howarth C."/>
            <person name="Imamovic A."/>
            <person name="Ireland A."/>
            <person name="Larimer J."/>
            <person name="McCowan C."/>
            <person name="Murphy C."/>
            <person name="Pearson M."/>
            <person name="Poon T.W."/>
            <person name="Priest M."/>
            <person name="Roberts A."/>
            <person name="Saif S."/>
            <person name="Shea T."/>
            <person name="Sykes S."/>
            <person name="Wortman J."/>
            <person name="Nusbaum C."/>
            <person name="Birren B."/>
        </authorList>
    </citation>
    <scope>NUCLEOTIDE SEQUENCE [LARGE SCALE GENOMIC DNA]</scope>
    <source>
        <strain evidence="1 2">P1569</strain>
    </source>
</reference>
<dbReference type="Proteomes" id="UP000018721">
    <property type="component" value="Unassembled WGS sequence"/>
</dbReference>
<dbReference type="EMBL" id="ANIZ01000636">
    <property type="protein sequence ID" value="ETI53744.1"/>
    <property type="molecule type" value="Genomic_DNA"/>
</dbReference>
<accession>V9FQL0</accession>
<gene>
    <name evidence="1" type="ORF">F443_03349</name>
</gene>
<name>V9FQL0_PHYNI</name>
<keyword evidence="2" id="KW-1185">Reference proteome</keyword>
<proteinExistence type="predicted"/>
<dbReference type="AlphaFoldDB" id="V9FQL0"/>
<protein>
    <submittedName>
        <fullName evidence="1">Uncharacterized protein</fullName>
    </submittedName>
</protein>
<sequence>MPSVPTFCLVMIRRPKTKLNSRLSIAERRP</sequence>